<feature type="non-terminal residue" evidence="1">
    <location>
        <position position="1"/>
    </location>
</feature>
<proteinExistence type="predicted"/>
<dbReference type="Proteomes" id="UP000216802">
    <property type="component" value="Unassembled WGS sequence"/>
</dbReference>
<evidence type="ECO:0000313" key="1">
    <source>
        <dbReference type="EMBL" id="PAK71101.1"/>
    </source>
</evidence>
<comment type="caution">
    <text evidence="1">The sequence shown here is derived from an EMBL/GenBank/DDBJ whole genome shotgun (WGS) entry which is preliminary data.</text>
</comment>
<name>A0A269XDH6_9LACO</name>
<dbReference type="RefSeq" id="WP_225367568.1">
    <property type="nucleotide sequence ID" value="NZ_NCXI01000568.1"/>
</dbReference>
<reference evidence="1 2" key="1">
    <citation type="submission" date="2017-04" db="EMBL/GenBank/DDBJ databases">
        <title>Kefir bacterial isolates.</title>
        <authorList>
            <person name="Kim Y."/>
            <person name="Blasche S."/>
            <person name="Patil K.R."/>
        </authorList>
    </citation>
    <scope>NUCLEOTIDE SEQUENCE [LARGE SCALE GENOMIC DNA]</scope>
    <source>
        <strain evidence="1 2">OG2</strain>
    </source>
</reference>
<sequence>SAEWLAAIEKEIQSFMGHSVYKTATQHRSATYLQTFWLFSRKLNGTAKARLITINPKTVGTRDKDSSSPVVQST</sequence>
<accession>A0A269XDH6</accession>
<organism evidence="1 2">
    <name type="scientific">Lentilactobacillus parakefiri</name>
    <dbReference type="NCBI Taxonomy" id="152332"/>
    <lineage>
        <taxon>Bacteria</taxon>
        <taxon>Bacillati</taxon>
        <taxon>Bacillota</taxon>
        <taxon>Bacilli</taxon>
        <taxon>Lactobacillales</taxon>
        <taxon>Lactobacillaceae</taxon>
        <taxon>Lentilactobacillus</taxon>
    </lineage>
</organism>
<dbReference type="EMBL" id="NCXI01000568">
    <property type="protein sequence ID" value="PAK71101.1"/>
    <property type="molecule type" value="Genomic_DNA"/>
</dbReference>
<feature type="non-terminal residue" evidence="1">
    <location>
        <position position="74"/>
    </location>
</feature>
<gene>
    <name evidence="1" type="ORF">B8W98_13680</name>
</gene>
<evidence type="ECO:0000313" key="2">
    <source>
        <dbReference type="Proteomes" id="UP000216802"/>
    </source>
</evidence>
<protein>
    <submittedName>
        <fullName evidence="1">Uncharacterized protein</fullName>
    </submittedName>
</protein>
<dbReference type="AlphaFoldDB" id="A0A269XDH6"/>